<name>A0A921RIS9_SORBI</name>
<comment type="caution">
    <text evidence="2">The sequence shown here is derived from an EMBL/GenBank/DDBJ whole genome shotgun (WGS) entry which is preliminary data.</text>
</comment>
<protein>
    <submittedName>
        <fullName evidence="2">Uncharacterized protein</fullName>
    </submittedName>
</protein>
<feature type="region of interest" description="Disordered" evidence="1">
    <location>
        <begin position="112"/>
        <end position="150"/>
    </location>
</feature>
<dbReference type="EMBL" id="CM027682">
    <property type="protein sequence ID" value="KAG0540156.1"/>
    <property type="molecule type" value="Genomic_DNA"/>
</dbReference>
<feature type="compositionally biased region" description="Low complexity" evidence="1">
    <location>
        <begin position="69"/>
        <end position="87"/>
    </location>
</feature>
<feature type="region of interest" description="Disordered" evidence="1">
    <location>
        <begin position="168"/>
        <end position="203"/>
    </location>
</feature>
<accession>A0A921RIS9</accession>
<evidence type="ECO:0000256" key="1">
    <source>
        <dbReference type="SAM" id="MobiDB-lite"/>
    </source>
</evidence>
<feature type="region of interest" description="Disordered" evidence="1">
    <location>
        <begin position="1"/>
        <end position="93"/>
    </location>
</feature>
<feature type="compositionally biased region" description="Polar residues" evidence="1">
    <location>
        <begin position="112"/>
        <end position="132"/>
    </location>
</feature>
<gene>
    <name evidence="2" type="ORF">BDA96_03G384400</name>
</gene>
<proteinExistence type="predicted"/>
<dbReference type="AlphaFoldDB" id="A0A921RIS9"/>
<evidence type="ECO:0000313" key="3">
    <source>
        <dbReference type="Proteomes" id="UP000807115"/>
    </source>
</evidence>
<reference evidence="2" key="2">
    <citation type="submission" date="2020-10" db="EMBL/GenBank/DDBJ databases">
        <authorList>
            <person name="Cooper E.A."/>
            <person name="Brenton Z.W."/>
            <person name="Flinn B.S."/>
            <person name="Jenkins J."/>
            <person name="Shu S."/>
            <person name="Flowers D."/>
            <person name="Luo F."/>
            <person name="Wang Y."/>
            <person name="Xia P."/>
            <person name="Barry K."/>
            <person name="Daum C."/>
            <person name="Lipzen A."/>
            <person name="Yoshinaga Y."/>
            <person name="Schmutz J."/>
            <person name="Saski C."/>
            <person name="Vermerris W."/>
            <person name="Kresovich S."/>
        </authorList>
    </citation>
    <scope>NUCLEOTIDE SEQUENCE</scope>
</reference>
<evidence type="ECO:0000313" key="2">
    <source>
        <dbReference type="EMBL" id="KAG0540156.1"/>
    </source>
</evidence>
<reference evidence="2" key="1">
    <citation type="journal article" date="2019" name="BMC Genomics">
        <title>A new reference genome for Sorghum bicolor reveals high levels of sequence similarity between sweet and grain genotypes: implications for the genetics of sugar metabolism.</title>
        <authorList>
            <person name="Cooper E.A."/>
            <person name="Brenton Z.W."/>
            <person name="Flinn B.S."/>
            <person name="Jenkins J."/>
            <person name="Shu S."/>
            <person name="Flowers D."/>
            <person name="Luo F."/>
            <person name="Wang Y."/>
            <person name="Xia P."/>
            <person name="Barry K."/>
            <person name="Daum C."/>
            <person name="Lipzen A."/>
            <person name="Yoshinaga Y."/>
            <person name="Schmutz J."/>
            <person name="Saski C."/>
            <person name="Vermerris W."/>
            <person name="Kresovich S."/>
        </authorList>
    </citation>
    <scope>NUCLEOTIDE SEQUENCE</scope>
</reference>
<sequence length="203" mass="21891">MRVTHGGRSTERHEASSRVFPRVPVSPPPSATASRALIPRRSPFRPQMEPKKSSAQHQPHAMEPKKSSPRGAGAAAATEAESPLSSLFYPPAPAANGKDQDLYSILYKGQSGSAQAGMTGNGKPQWSPSKSRTAYAKDGKHSPPYDSVDTSCFGSSVHYGGREYFYGSSTTKKASESSTDYKGDKKDPAADSHGDWWQGSFYY</sequence>
<dbReference type="PANTHER" id="PTHR33738">
    <property type="entry name" value="EMB|CAB82975.1"/>
    <property type="match status" value="1"/>
</dbReference>
<dbReference type="Proteomes" id="UP000807115">
    <property type="component" value="Chromosome 3"/>
</dbReference>
<dbReference type="PANTHER" id="PTHR33738:SF4">
    <property type="entry name" value="OS01G0848900 PROTEIN"/>
    <property type="match status" value="1"/>
</dbReference>
<organism evidence="2 3">
    <name type="scientific">Sorghum bicolor</name>
    <name type="common">Sorghum</name>
    <name type="synonym">Sorghum vulgare</name>
    <dbReference type="NCBI Taxonomy" id="4558"/>
    <lineage>
        <taxon>Eukaryota</taxon>
        <taxon>Viridiplantae</taxon>
        <taxon>Streptophyta</taxon>
        <taxon>Embryophyta</taxon>
        <taxon>Tracheophyta</taxon>
        <taxon>Spermatophyta</taxon>
        <taxon>Magnoliopsida</taxon>
        <taxon>Liliopsida</taxon>
        <taxon>Poales</taxon>
        <taxon>Poaceae</taxon>
        <taxon>PACMAD clade</taxon>
        <taxon>Panicoideae</taxon>
        <taxon>Andropogonodae</taxon>
        <taxon>Andropogoneae</taxon>
        <taxon>Sorghinae</taxon>
        <taxon>Sorghum</taxon>
    </lineage>
</organism>
<feature type="compositionally biased region" description="Basic and acidic residues" evidence="1">
    <location>
        <begin position="173"/>
        <end position="194"/>
    </location>
</feature>